<dbReference type="GO" id="GO:0042952">
    <property type="term" value="P:beta-ketoadipate pathway"/>
    <property type="evidence" value="ECO:0007669"/>
    <property type="project" value="InterPro"/>
</dbReference>
<dbReference type="Pfam" id="PF00561">
    <property type="entry name" value="Abhydrolase_1"/>
    <property type="match status" value="1"/>
</dbReference>
<dbReference type="AlphaFoldDB" id="A0A418XR58"/>
<dbReference type="Proteomes" id="UP000284006">
    <property type="component" value="Unassembled WGS sequence"/>
</dbReference>
<evidence type="ECO:0000259" key="1">
    <source>
        <dbReference type="Pfam" id="PF00561"/>
    </source>
</evidence>
<dbReference type="InterPro" id="IPR026968">
    <property type="entry name" value="PcaD/CatD"/>
</dbReference>
<gene>
    <name evidence="2" type="primary">pcaD</name>
    <name evidence="2" type="ORF">D3872_15575</name>
</gene>
<dbReference type="EMBL" id="QYUP01000122">
    <property type="protein sequence ID" value="RJG14971.1"/>
    <property type="molecule type" value="Genomic_DNA"/>
</dbReference>
<keyword evidence="3" id="KW-1185">Reference proteome</keyword>
<dbReference type="PRINTS" id="PR00111">
    <property type="entry name" value="ABHYDROLASE"/>
</dbReference>
<dbReference type="InterPro" id="IPR050471">
    <property type="entry name" value="AB_hydrolase"/>
</dbReference>
<organism evidence="2 3">
    <name type="scientific">Massilia cavernae</name>
    <dbReference type="NCBI Taxonomy" id="2320864"/>
    <lineage>
        <taxon>Bacteria</taxon>
        <taxon>Pseudomonadati</taxon>
        <taxon>Pseudomonadota</taxon>
        <taxon>Betaproteobacteria</taxon>
        <taxon>Burkholderiales</taxon>
        <taxon>Oxalobacteraceae</taxon>
        <taxon>Telluria group</taxon>
        <taxon>Massilia</taxon>
    </lineage>
</organism>
<dbReference type="RefSeq" id="WP_119811659.1">
    <property type="nucleotide sequence ID" value="NZ_QYUP01000122.1"/>
</dbReference>
<dbReference type="Gene3D" id="3.40.50.1820">
    <property type="entry name" value="alpha/beta hydrolase"/>
    <property type="match status" value="1"/>
</dbReference>
<dbReference type="PANTHER" id="PTHR43433">
    <property type="entry name" value="HYDROLASE, ALPHA/BETA FOLD FAMILY PROTEIN"/>
    <property type="match status" value="1"/>
</dbReference>
<reference evidence="2 3" key="1">
    <citation type="submission" date="2018-09" db="EMBL/GenBank/DDBJ databases">
        <authorList>
            <person name="Zhu H."/>
        </authorList>
    </citation>
    <scope>NUCLEOTIDE SEQUENCE [LARGE SCALE GENOMIC DNA]</scope>
    <source>
        <strain evidence="2 3">K1S02-61</strain>
    </source>
</reference>
<keyword evidence="2" id="KW-0378">Hydrolase</keyword>
<dbReference type="EC" id="3.1.1.24" evidence="2"/>
<dbReference type="NCBIfam" id="TIGR02427">
    <property type="entry name" value="protocat_pcaD"/>
    <property type="match status" value="1"/>
</dbReference>
<dbReference type="SUPFAM" id="SSF53474">
    <property type="entry name" value="alpha/beta-Hydrolases"/>
    <property type="match status" value="1"/>
</dbReference>
<dbReference type="InterPro" id="IPR029058">
    <property type="entry name" value="AB_hydrolase_fold"/>
</dbReference>
<evidence type="ECO:0000313" key="3">
    <source>
        <dbReference type="Proteomes" id="UP000284006"/>
    </source>
</evidence>
<feature type="domain" description="AB hydrolase-1" evidence="1">
    <location>
        <begin position="22"/>
        <end position="242"/>
    </location>
</feature>
<proteinExistence type="predicted"/>
<name>A0A418XR58_9BURK</name>
<sequence length="260" mass="27595">MPQMTLDGASIHFRLDGPATAPVLLLSNSLGTTLDMWEPQVAAFAAHFRVLRYDTRGHGGSTAGAGPYSVAQLGGDVVQLLDHLGIERAHLCGLSMGGITAMWLALNHPGRVGRLVLSNTAAWIGPASNWTERAERVQQEGMAPIAAAVVSRWLTPGYAAEQPEQVEALQAMLRATPRAGYVANCIAVRDNDLRGEVAGIRARTLVIAGSGDIPTPPADGRFLANTIPDCRYVELDAAHLSNQEQPDKFNAAVLEFLAGA</sequence>
<comment type="caution">
    <text evidence="2">The sequence shown here is derived from an EMBL/GenBank/DDBJ whole genome shotgun (WGS) entry which is preliminary data.</text>
</comment>
<dbReference type="GO" id="GO:0047570">
    <property type="term" value="F:3-oxoadipate enol-lactonase activity"/>
    <property type="evidence" value="ECO:0007669"/>
    <property type="project" value="UniProtKB-EC"/>
</dbReference>
<dbReference type="PANTHER" id="PTHR43433:SF5">
    <property type="entry name" value="AB HYDROLASE-1 DOMAIN-CONTAINING PROTEIN"/>
    <property type="match status" value="1"/>
</dbReference>
<evidence type="ECO:0000313" key="2">
    <source>
        <dbReference type="EMBL" id="RJG14971.1"/>
    </source>
</evidence>
<protein>
    <submittedName>
        <fullName evidence="2">3-oxoadipate enol-lactonase</fullName>
        <ecNumber evidence="2">3.1.1.24</ecNumber>
    </submittedName>
</protein>
<dbReference type="OrthoDB" id="9793083at2"/>
<accession>A0A418XR58</accession>
<dbReference type="InterPro" id="IPR000073">
    <property type="entry name" value="AB_hydrolase_1"/>
</dbReference>